<reference evidence="2 3" key="1">
    <citation type="journal article" date="2019" name="Nat. Ecol. Evol.">
        <title>Megaphylogeny resolves global patterns of mushroom evolution.</title>
        <authorList>
            <person name="Varga T."/>
            <person name="Krizsan K."/>
            <person name="Foldi C."/>
            <person name="Dima B."/>
            <person name="Sanchez-Garcia M."/>
            <person name="Sanchez-Ramirez S."/>
            <person name="Szollosi G.J."/>
            <person name="Szarkandi J.G."/>
            <person name="Papp V."/>
            <person name="Albert L."/>
            <person name="Andreopoulos W."/>
            <person name="Angelini C."/>
            <person name="Antonin V."/>
            <person name="Barry K.W."/>
            <person name="Bougher N.L."/>
            <person name="Buchanan P."/>
            <person name="Buyck B."/>
            <person name="Bense V."/>
            <person name="Catcheside P."/>
            <person name="Chovatia M."/>
            <person name="Cooper J."/>
            <person name="Damon W."/>
            <person name="Desjardin D."/>
            <person name="Finy P."/>
            <person name="Geml J."/>
            <person name="Haridas S."/>
            <person name="Hughes K."/>
            <person name="Justo A."/>
            <person name="Karasinski D."/>
            <person name="Kautmanova I."/>
            <person name="Kiss B."/>
            <person name="Kocsube S."/>
            <person name="Kotiranta H."/>
            <person name="LaButti K.M."/>
            <person name="Lechner B.E."/>
            <person name="Liimatainen K."/>
            <person name="Lipzen A."/>
            <person name="Lukacs Z."/>
            <person name="Mihaltcheva S."/>
            <person name="Morgado L.N."/>
            <person name="Niskanen T."/>
            <person name="Noordeloos M.E."/>
            <person name="Ohm R.A."/>
            <person name="Ortiz-Santana B."/>
            <person name="Ovrebo C."/>
            <person name="Racz N."/>
            <person name="Riley R."/>
            <person name="Savchenko A."/>
            <person name="Shiryaev A."/>
            <person name="Soop K."/>
            <person name="Spirin V."/>
            <person name="Szebenyi C."/>
            <person name="Tomsovsky M."/>
            <person name="Tulloss R.E."/>
            <person name="Uehling J."/>
            <person name="Grigoriev I.V."/>
            <person name="Vagvolgyi C."/>
            <person name="Papp T."/>
            <person name="Martin F.M."/>
            <person name="Miettinen O."/>
            <person name="Hibbett D.S."/>
            <person name="Nagy L.G."/>
        </authorList>
    </citation>
    <scope>NUCLEOTIDE SEQUENCE [LARGE SCALE GENOMIC DNA]</scope>
    <source>
        <strain evidence="2 3">CBS 309.79</strain>
    </source>
</reference>
<sequence length="108" mass="11384">MTPHRRPTTRSFFPTTTARGHPANKHSSTSWLIHGGGDGTIAYGGGARKGKCLPAIPHYVKNRAGLDGLGSNNGSRALTNQAKVYEFGTGGNQGRVTHVYAGDRVGHS</sequence>
<dbReference type="Proteomes" id="UP000305067">
    <property type="component" value="Unassembled WGS sequence"/>
</dbReference>
<evidence type="ECO:0000313" key="2">
    <source>
        <dbReference type="EMBL" id="TFK97588.1"/>
    </source>
</evidence>
<organism evidence="2 3">
    <name type="scientific">Pterulicium gracile</name>
    <dbReference type="NCBI Taxonomy" id="1884261"/>
    <lineage>
        <taxon>Eukaryota</taxon>
        <taxon>Fungi</taxon>
        <taxon>Dikarya</taxon>
        <taxon>Basidiomycota</taxon>
        <taxon>Agaricomycotina</taxon>
        <taxon>Agaricomycetes</taxon>
        <taxon>Agaricomycetidae</taxon>
        <taxon>Agaricales</taxon>
        <taxon>Pleurotineae</taxon>
        <taxon>Pterulaceae</taxon>
        <taxon>Pterulicium</taxon>
    </lineage>
</organism>
<dbReference type="EMBL" id="ML178846">
    <property type="protein sequence ID" value="TFK97588.1"/>
    <property type="molecule type" value="Genomic_DNA"/>
</dbReference>
<dbReference type="OrthoDB" id="424610at2759"/>
<dbReference type="STRING" id="1884261.A0A5C3QBP5"/>
<keyword evidence="3" id="KW-1185">Reference proteome</keyword>
<protein>
    <submittedName>
        <fullName evidence="2">Uncharacterized protein</fullName>
    </submittedName>
</protein>
<dbReference type="AlphaFoldDB" id="A0A5C3QBP5"/>
<gene>
    <name evidence="2" type="ORF">BDV98DRAFT_259843</name>
</gene>
<name>A0A5C3QBP5_9AGAR</name>
<evidence type="ECO:0000313" key="3">
    <source>
        <dbReference type="Proteomes" id="UP000305067"/>
    </source>
</evidence>
<proteinExistence type="predicted"/>
<accession>A0A5C3QBP5</accession>
<feature type="region of interest" description="Disordered" evidence="1">
    <location>
        <begin position="1"/>
        <end position="31"/>
    </location>
</feature>
<evidence type="ECO:0000256" key="1">
    <source>
        <dbReference type="SAM" id="MobiDB-lite"/>
    </source>
</evidence>